<evidence type="ECO:0000313" key="7">
    <source>
        <dbReference type="EMBL" id="KAG6381384.1"/>
    </source>
</evidence>
<feature type="compositionally biased region" description="Basic and acidic residues" evidence="5">
    <location>
        <begin position="408"/>
        <end position="418"/>
    </location>
</feature>
<evidence type="ECO:0000256" key="2">
    <source>
        <dbReference type="ARBA" id="ARBA00022741"/>
    </source>
</evidence>
<evidence type="ECO:0000256" key="4">
    <source>
        <dbReference type="PROSITE-ProRule" id="PRU10141"/>
    </source>
</evidence>
<keyword evidence="7" id="KW-0418">Kinase</keyword>
<evidence type="ECO:0000256" key="5">
    <source>
        <dbReference type="SAM" id="MobiDB-lite"/>
    </source>
</evidence>
<feature type="binding site" evidence="4">
    <location>
        <position position="62"/>
    </location>
    <ligand>
        <name>ATP</name>
        <dbReference type="ChEBI" id="CHEBI:30616"/>
    </ligand>
</feature>
<dbReference type="InterPro" id="IPR011009">
    <property type="entry name" value="Kinase-like_dom_sf"/>
</dbReference>
<comment type="similarity">
    <text evidence="1">Belongs to the protein kinase superfamily. STE Ser/Thr protein kinase family. STE20 subfamily.</text>
</comment>
<dbReference type="InterPro" id="IPR047173">
    <property type="entry name" value="STRAD_A/B-like"/>
</dbReference>
<feature type="compositionally biased region" description="Polar residues" evidence="5">
    <location>
        <begin position="419"/>
        <end position="445"/>
    </location>
</feature>
<protein>
    <submittedName>
        <fullName evidence="7">Kinase-like domain-containing protein</fullName>
    </submittedName>
</protein>
<name>A0A8I2YXN5_9AGAM</name>
<dbReference type="InterPro" id="IPR000719">
    <property type="entry name" value="Prot_kinase_dom"/>
</dbReference>
<dbReference type="PROSITE" id="PS00108">
    <property type="entry name" value="PROTEIN_KINASE_ST"/>
    <property type="match status" value="1"/>
</dbReference>
<keyword evidence="2 4" id="KW-0547">Nucleotide-binding</keyword>
<keyword evidence="8" id="KW-1185">Reference proteome</keyword>
<feature type="region of interest" description="Disordered" evidence="5">
    <location>
        <begin position="346"/>
        <end position="535"/>
    </location>
</feature>
<proteinExistence type="inferred from homology"/>
<feature type="compositionally biased region" description="Polar residues" evidence="5">
    <location>
        <begin position="463"/>
        <end position="475"/>
    </location>
</feature>
<accession>A0A8I2YXN5</accession>
<dbReference type="GO" id="GO:0004672">
    <property type="term" value="F:protein kinase activity"/>
    <property type="evidence" value="ECO:0007669"/>
    <property type="project" value="InterPro"/>
</dbReference>
<dbReference type="Proteomes" id="UP000683000">
    <property type="component" value="Unassembled WGS sequence"/>
</dbReference>
<dbReference type="PANTHER" id="PTHR48014">
    <property type="entry name" value="SERINE/THREONINE-PROTEIN KINASE FRAY2"/>
    <property type="match status" value="1"/>
</dbReference>
<dbReference type="InterPro" id="IPR017441">
    <property type="entry name" value="Protein_kinase_ATP_BS"/>
</dbReference>
<dbReference type="OrthoDB" id="248923at2759"/>
<dbReference type="AlphaFoldDB" id="A0A8I2YXN5"/>
<dbReference type="Pfam" id="PF00069">
    <property type="entry name" value="Pkinase"/>
    <property type="match status" value="1"/>
</dbReference>
<evidence type="ECO:0000259" key="6">
    <source>
        <dbReference type="PROSITE" id="PS50011"/>
    </source>
</evidence>
<dbReference type="PROSITE" id="PS50011">
    <property type="entry name" value="PROTEIN_KINASE_DOM"/>
    <property type="match status" value="1"/>
</dbReference>
<reference evidence="7" key="1">
    <citation type="submission" date="2021-03" db="EMBL/GenBank/DDBJ databases">
        <title>Evolutionary innovations through gain and loss of genes in the ectomycorrhizal Boletales.</title>
        <authorList>
            <person name="Wu G."/>
            <person name="Miyauchi S."/>
            <person name="Morin E."/>
            <person name="Yang Z.-L."/>
            <person name="Xu J."/>
            <person name="Martin F.M."/>
        </authorList>
    </citation>
    <scope>NUCLEOTIDE SEQUENCE</scope>
    <source>
        <strain evidence="7">BR01</strain>
    </source>
</reference>
<dbReference type="EMBL" id="JAGFBS010000002">
    <property type="protein sequence ID" value="KAG6381384.1"/>
    <property type="molecule type" value="Genomic_DNA"/>
</dbReference>
<evidence type="ECO:0000256" key="1">
    <source>
        <dbReference type="ARBA" id="ARBA00008874"/>
    </source>
</evidence>
<feature type="compositionally biased region" description="Low complexity" evidence="5">
    <location>
        <begin position="476"/>
        <end position="485"/>
    </location>
</feature>
<feature type="compositionally biased region" description="Polar residues" evidence="5">
    <location>
        <begin position="517"/>
        <end position="535"/>
    </location>
</feature>
<comment type="caution">
    <text evidence="7">The sequence shown here is derived from an EMBL/GenBank/DDBJ whole genome shotgun (WGS) entry which is preliminary data.</text>
</comment>
<feature type="compositionally biased region" description="Basic and acidic residues" evidence="5">
    <location>
        <begin position="453"/>
        <end position="462"/>
    </location>
</feature>
<dbReference type="PROSITE" id="PS00107">
    <property type="entry name" value="PROTEIN_KINASE_ATP"/>
    <property type="match status" value="1"/>
</dbReference>
<dbReference type="Gene3D" id="3.30.200.20">
    <property type="entry name" value="Phosphorylase Kinase, domain 1"/>
    <property type="match status" value="1"/>
</dbReference>
<evidence type="ECO:0000313" key="8">
    <source>
        <dbReference type="Proteomes" id="UP000683000"/>
    </source>
</evidence>
<dbReference type="PANTHER" id="PTHR48014:SF21">
    <property type="entry name" value="SERINE_THREONINE-PROTEIN KINASE FRAY2"/>
    <property type="match status" value="1"/>
</dbReference>
<feature type="compositionally biased region" description="Polar residues" evidence="5">
    <location>
        <begin position="359"/>
        <end position="384"/>
    </location>
</feature>
<sequence length="535" mass="58528">MSVSLSEKFIGAVEDEWRLFSDRPNDYTIGSPIGFGASSVVHAAAYNPPPPEPPHPYPCALKVLDLDSLPQHSLALLQRETQLMSLSKHPNVLRVRGSWINGHKLYIALRLMNKGSAADIMNYAWPGGMEEEVVKCILKQALEGLNYLHINGFIHRDVKAANLLVDDDGTVLIGDLGVAASLVDDSGHSAIHTTSPNLCLDLPHRPKYSSDGASLSRPPLGKRKSFVGTPCWMAPELIQGKRYDAKADIWSFGITAIELTQGRPPYSRESAHTVLLQTVQGKSPTLDREGGVHRYSRAFKEVVDACLAKDPSKRLPTVELLQTPFFKSAKKKSYLVGTILDGLPPLTMRQERRRRSESPMPQRTADSWDFGSTTMGCQVPSLNRHSPKIVQKSTLGTASERNDEDEPETRSRSSKDNSAEPSRQTMKPGATNSSLKSEKSLSQPTAPIPMPRRNGDSVRRESLSSPYSSVVTAPNSTSPLTSPSLWNKLTRRSSRNNLVDEGSPKGNTITRFLGRRGSSSLAQPPNLLASLSSGP</sequence>
<dbReference type="GO" id="GO:0043539">
    <property type="term" value="F:protein serine/threonine kinase activator activity"/>
    <property type="evidence" value="ECO:0007669"/>
    <property type="project" value="InterPro"/>
</dbReference>
<dbReference type="SMART" id="SM00220">
    <property type="entry name" value="S_TKc"/>
    <property type="match status" value="1"/>
</dbReference>
<keyword evidence="7" id="KW-0808">Transferase</keyword>
<dbReference type="GO" id="GO:0005524">
    <property type="term" value="F:ATP binding"/>
    <property type="evidence" value="ECO:0007669"/>
    <property type="project" value="UniProtKB-UniRule"/>
</dbReference>
<organism evidence="7 8">
    <name type="scientific">Boletus reticuloceps</name>
    <dbReference type="NCBI Taxonomy" id="495285"/>
    <lineage>
        <taxon>Eukaryota</taxon>
        <taxon>Fungi</taxon>
        <taxon>Dikarya</taxon>
        <taxon>Basidiomycota</taxon>
        <taxon>Agaricomycotina</taxon>
        <taxon>Agaricomycetes</taxon>
        <taxon>Agaricomycetidae</taxon>
        <taxon>Boletales</taxon>
        <taxon>Boletineae</taxon>
        <taxon>Boletaceae</taxon>
        <taxon>Boletoideae</taxon>
        <taxon>Boletus</taxon>
    </lineage>
</organism>
<dbReference type="SUPFAM" id="SSF56112">
    <property type="entry name" value="Protein kinase-like (PK-like)"/>
    <property type="match status" value="1"/>
</dbReference>
<gene>
    <name evidence="7" type="ORF">JVT61DRAFT_5798</name>
</gene>
<feature type="domain" description="Protein kinase" evidence="6">
    <location>
        <begin position="27"/>
        <end position="326"/>
    </location>
</feature>
<keyword evidence="3 4" id="KW-0067">ATP-binding</keyword>
<evidence type="ECO:0000256" key="3">
    <source>
        <dbReference type="ARBA" id="ARBA00022840"/>
    </source>
</evidence>
<dbReference type="Gene3D" id="1.10.510.10">
    <property type="entry name" value="Transferase(Phosphotransferase) domain 1"/>
    <property type="match status" value="1"/>
</dbReference>
<dbReference type="InterPro" id="IPR008271">
    <property type="entry name" value="Ser/Thr_kinase_AS"/>
</dbReference>